<dbReference type="GO" id="GO:0005829">
    <property type="term" value="C:cytosol"/>
    <property type="evidence" value="ECO:0007669"/>
    <property type="project" value="TreeGrafter"/>
</dbReference>
<keyword evidence="6" id="KW-1185">Reference proteome</keyword>
<feature type="repeat" description="ANK" evidence="3">
    <location>
        <begin position="151"/>
        <end position="183"/>
    </location>
</feature>
<dbReference type="PROSITE" id="PS50088">
    <property type="entry name" value="ANK_REPEAT"/>
    <property type="match status" value="4"/>
</dbReference>
<sequence>MASGPKQQEHTPDHLSVPVLDDTTHNLPPIATLSINGQVVPIAEQDTSCHGCYLDCNSDHALTAALEKQKEDNLHISSQCFRKNVHDQQNGGQITCQSALYPSANRMKMYAVDENGDSLLHAAIIMDSEEVSIEYIDMTIDLEMLNLQNNLFQTPLHVAVLTNMLSVVERLVSRNVRIDLQDHHGNTPLHLACTKGNLKIVSVLLESSFLKKTLEKRNADGVTCVHIAALNDHLDVLGILLEKGANVNARESKSGRTVLHFAAETGNVRLLDLLLSCSDVNINAENYDGATALQLSRWHGYGDVIMRCLHNAAMVDKKPESSPE</sequence>
<evidence type="ECO:0000313" key="6">
    <source>
        <dbReference type="Proteomes" id="UP001195483"/>
    </source>
</evidence>
<dbReference type="PROSITE" id="PS50297">
    <property type="entry name" value="ANK_REP_REGION"/>
    <property type="match status" value="4"/>
</dbReference>
<reference evidence="5" key="3">
    <citation type="submission" date="2023-05" db="EMBL/GenBank/DDBJ databases">
        <authorList>
            <person name="Smith C.H."/>
        </authorList>
    </citation>
    <scope>NUCLEOTIDE SEQUENCE</scope>
    <source>
        <strain evidence="5">CHS0354</strain>
        <tissue evidence="5">Mantle</tissue>
    </source>
</reference>
<name>A0AAE0VNT9_9BIVA</name>
<dbReference type="PANTHER" id="PTHR46680:SF3">
    <property type="entry name" value="NF-KAPPA-B INHIBITOR CACTUS"/>
    <property type="match status" value="1"/>
</dbReference>
<dbReference type="AlphaFoldDB" id="A0AAE0VNT9"/>
<dbReference type="EMBL" id="JAEAOA010000425">
    <property type="protein sequence ID" value="KAK3584491.1"/>
    <property type="molecule type" value="Genomic_DNA"/>
</dbReference>
<comment type="caution">
    <text evidence="5">The sequence shown here is derived from an EMBL/GenBank/DDBJ whole genome shotgun (WGS) entry which is preliminary data.</text>
</comment>
<dbReference type="Pfam" id="PF12796">
    <property type="entry name" value="Ank_2"/>
    <property type="match status" value="1"/>
</dbReference>
<reference evidence="5" key="1">
    <citation type="journal article" date="2021" name="Genome Biol. Evol.">
        <title>A High-Quality Reference Genome for a Parasitic Bivalve with Doubly Uniparental Inheritance (Bivalvia: Unionida).</title>
        <authorList>
            <person name="Smith C.H."/>
        </authorList>
    </citation>
    <scope>NUCLEOTIDE SEQUENCE</scope>
    <source>
        <strain evidence="5">CHS0354</strain>
    </source>
</reference>
<dbReference type="Gene3D" id="1.25.40.20">
    <property type="entry name" value="Ankyrin repeat-containing domain"/>
    <property type="match status" value="1"/>
</dbReference>
<evidence type="ECO:0000313" key="5">
    <source>
        <dbReference type="EMBL" id="KAK3584491.1"/>
    </source>
</evidence>
<proteinExistence type="predicted"/>
<feature type="repeat" description="ANK" evidence="3">
    <location>
        <begin position="220"/>
        <end position="252"/>
    </location>
</feature>
<dbReference type="InterPro" id="IPR051070">
    <property type="entry name" value="NF-kappa-B_inhibitor"/>
</dbReference>
<dbReference type="Pfam" id="PF00023">
    <property type="entry name" value="Ank"/>
    <property type="match status" value="1"/>
</dbReference>
<keyword evidence="2 3" id="KW-0040">ANK repeat</keyword>
<organism evidence="5 6">
    <name type="scientific">Potamilus streckersoni</name>
    <dbReference type="NCBI Taxonomy" id="2493646"/>
    <lineage>
        <taxon>Eukaryota</taxon>
        <taxon>Metazoa</taxon>
        <taxon>Spiralia</taxon>
        <taxon>Lophotrochozoa</taxon>
        <taxon>Mollusca</taxon>
        <taxon>Bivalvia</taxon>
        <taxon>Autobranchia</taxon>
        <taxon>Heteroconchia</taxon>
        <taxon>Palaeoheterodonta</taxon>
        <taxon>Unionida</taxon>
        <taxon>Unionoidea</taxon>
        <taxon>Unionidae</taxon>
        <taxon>Ambleminae</taxon>
        <taxon>Lampsilini</taxon>
        <taxon>Potamilus</taxon>
    </lineage>
</organism>
<dbReference type="SUPFAM" id="SSF48403">
    <property type="entry name" value="Ankyrin repeat"/>
    <property type="match status" value="1"/>
</dbReference>
<evidence type="ECO:0000256" key="4">
    <source>
        <dbReference type="SAM" id="MobiDB-lite"/>
    </source>
</evidence>
<evidence type="ECO:0000256" key="1">
    <source>
        <dbReference type="ARBA" id="ARBA00022737"/>
    </source>
</evidence>
<dbReference type="GO" id="GO:0071356">
    <property type="term" value="P:cellular response to tumor necrosis factor"/>
    <property type="evidence" value="ECO:0007669"/>
    <property type="project" value="TreeGrafter"/>
</dbReference>
<feature type="region of interest" description="Disordered" evidence="4">
    <location>
        <begin position="1"/>
        <end position="22"/>
    </location>
</feature>
<feature type="repeat" description="ANK" evidence="3">
    <location>
        <begin position="254"/>
        <end position="276"/>
    </location>
</feature>
<dbReference type="PRINTS" id="PR01415">
    <property type="entry name" value="ANKYRIN"/>
</dbReference>
<keyword evidence="1" id="KW-0677">Repeat</keyword>
<dbReference type="SMART" id="SM00248">
    <property type="entry name" value="ANK"/>
    <property type="match status" value="6"/>
</dbReference>
<feature type="repeat" description="ANK" evidence="3">
    <location>
        <begin position="184"/>
        <end position="206"/>
    </location>
</feature>
<dbReference type="Proteomes" id="UP001195483">
    <property type="component" value="Unassembled WGS sequence"/>
</dbReference>
<dbReference type="InterPro" id="IPR036770">
    <property type="entry name" value="Ankyrin_rpt-contain_sf"/>
</dbReference>
<protein>
    <submittedName>
        <fullName evidence="5">Uncharacterized protein</fullName>
    </submittedName>
</protein>
<gene>
    <name evidence="5" type="ORF">CHS0354_006023</name>
</gene>
<evidence type="ECO:0000256" key="3">
    <source>
        <dbReference type="PROSITE-ProRule" id="PRU00023"/>
    </source>
</evidence>
<reference evidence="5" key="2">
    <citation type="journal article" date="2021" name="Genome Biol. Evol.">
        <title>Developing a high-quality reference genome for a parasitic bivalve with doubly uniparental inheritance (Bivalvia: Unionida).</title>
        <authorList>
            <person name="Smith C.H."/>
        </authorList>
    </citation>
    <scope>NUCLEOTIDE SEQUENCE</scope>
    <source>
        <strain evidence="5">CHS0354</strain>
        <tissue evidence="5">Mantle</tissue>
    </source>
</reference>
<dbReference type="InterPro" id="IPR002110">
    <property type="entry name" value="Ankyrin_rpt"/>
</dbReference>
<evidence type="ECO:0000256" key="2">
    <source>
        <dbReference type="ARBA" id="ARBA00023043"/>
    </source>
</evidence>
<dbReference type="GO" id="GO:0051059">
    <property type="term" value="F:NF-kappaB binding"/>
    <property type="evidence" value="ECO:0007669"/>
    <property type="project" value="TreeGrafter"/>
</dbReference>
<dbReference type="PANTHER" id="PTHR46680">
    <property type="entry name" value="NF-KAPPA-B INHIBITOR ALPHA"/>
    <property type="match status" value="1"/>
</dbReference>
<accession>A0AAE0VNT9</accession>